<dbReference type="SMART" id="SM00465">
    <property type="entry name" value="GIYc"/>
    <property type="match status" value="1"/>
</dbReference>
<comment type="subcellular location">
    <subcellularLocation>
        <location evidence="7">Cytoplasm</location>
    </subcellularLocation>
</comment>
<feature type="domain" description="GIY-YIG" evidence="9">
    <location>
        <begin position="13"/>
        <end position="92"/>
    </location>
</feature>
<evidence type="ECO:0000313" key="12">
    <source>
        <dbReference type="Proteomes" id="UP000831151"/>
    </source>
</evidence>
<dbReference type="PANTHER" id="PTHR30562">
    <property type="entry name" value="UVRC/OXIDOREDUCTASE"/>
    <property type="match status" value="1"/>
</dbReference>
<dbReference type="CDD" id="cd10434">
    <property type="entry name" value="GIY-YIG_UvrC_Cho"/>
    <property type="match status" value="1"/>
</dbReference>
<evidence type="ECO:0000259" key="9">
    <source>
        <dbReference type="PROSITE" id="PS50164"/>
    </source>
</evidence>
<comment type="function">
    <text evidence="7">The UvrABC repair system catalyzes the recognition and processing of DNA lesions. UvrC both incises the 5' and 3' sides of the lesion. The N-terminal half is responsible for the 3' incision and the C-terminal half is responsible for the 5' incision.</text>
</comment>
<dbReference type="GO" id="GO:0009432">
    <property type="term" value="P:SOS response"/>
    <property type="evidence" value="ECO:0007669"/>
    <property type="project" value="UniProtKB-UniRule"/>
</dbReference>
<keyword evidence="3 7" id="KW-0228">DNA excision</keyword>
<evidence type="ECO:0000313" key="11">
    <source>
        <dbReference type="EMBL" id="UQK58692.1"/>
    </source>
</evidence>
<evidence type="ECO:0000256" key="5">
    <source>
        <dbReference type="ARBA" id="ARBA00023204"/>
    </source>
</evidence>
<keyword evidence="5 7" id="KW-0234">DNA repair</keyword>
<dbReference type="SUPFAM" id="SSF46600">
    <property type="entry name" value="C-terminal UvrC-binding domain of UvrB"/>
    <property type="match status" value="1"/>
</dbReference>
<comment type="subunit">
    <text evidence="7">Interacts with UvrB in an incision complex.</text>
</comment>
<dbReference type="InterPro" id="IPR001162">
    <property type="entry name" value="UvrC_RNase_H_dom"/>
</dbReference>
<dbReference type="InterPro" id="IPR004791">
    <property type="entry name" value="UvrC"/>
</dbReference>
<dbReference type="PANTHER" id="PTHR30562:SF1">
    <property type="entry name" value="UVRABC SYSTEM PROTEIN C"/>
    <property type="match status" value="1"/>
</dbReference>
<dbReference type="PROSITE" id="PS50164">
    <property type="entry name" value="GIY_YIG"/>
    <property type="match status" value="1"/>
</dbReference>
<dbReference type="Proteomes" id="UP000831151">
    <property type="component" value="Chromosome"/>
</dbReference>
<dbReference type="InterPro" id="IPR001943">
    <property type="entry name" value="UVR_dom"/>
</dbReference>
<dbReference type="Pfam" id="PF02151">
    <property type="entry name" value="UVR"/>
    <property type="match status" value="1"/>
</dbReference>
<evidence type="ECO:0000259" key="8">
    <source>
        <dbReference type="PROSITE" id="PS50151"/>
    </source>
</evidence>
<dbReference type="Gene3D" id="3.30.420.340">
    <property type="entry name" value="UvrC, RNAse H endonuclease domain"/>
    <property type="match status" value="1"/>
</dbReference>
<protein>
    <recommendedName>
        <fullName evidence="7">UvrABC system protein C</fullName>
        <shortName evidence="7">Protein UvrC</shortName>
    </recommendedName>
    <alternativeName>
        <fullName evidence="7">Excinuclease ABC subunit C</fullName>
    </alternativeName>
</protein>
<sequence>MFNFEEEIKKLPKNPGIYIMKNDKGEIIYVGKAKNLSNRVRSYFRSSANHSEKVKAMVKNIAEFEYIIVDNEVEALILESNLIKRYVPKYNIVLRDDKSYPYIKVTTNEKYPRILKTRLLRKDGAKYFGQYPNAASVNIAIDIINRELKLRDCNLNIEKVKGKIRPCLNYFIGKCIAPCKADVTEEEYAELVDRAMKILQNKDKSILEKYKSKLDEAVKNLEFEKAAEYLNVVNAFNDIHKEQKITSPDAINRDVLAYAEGISDVILELFIIRDGKIVERNYYLFENEKKTNIKDIFKAFISQHYSANIDMPNEIISEIDFPDKDEMIEALSKIANHKVDIHVPQRGEKRALVLMTKKNAIDMVEKHADRYIRKKALKDMAMQRFKDLLWLEDVPNRLECYDISNTMGQNSVASMVVYENGDMQRNEYRRFRIKTIIGPDDYGSLREVLERRFLRSMKDKEGSFAALPDIILIDGGLGQASSAQMVLDSLGIEIPVVGLKKDDHHRTDSLAYMGEIIKIDKSSELFKILTRIQDEAHRFAITYHRSLREKNINQSILDEIVGIGPKKKKILYEAFDDIDAIRRASLEKLESVKGISKTNAKDIYEFFRKDT</sequence>
<dbReference type="KEGG" id="fms:M1R53_05490"/>
<feature type="domain" description="UVR" evidence="8">
    <location>
        <begin position="204"/>
        <end position="239"/>
    </location>
</feature>
<dbReference type="InterPro" id="IPR047296">
    <property type="entry name" value="GIY-YIG_UvrC_Cho"/>
</dbReference>
<dbReference type="Pfam" id="PF08459">
    <property type="entry name" value="UvrC_RNaseH_dom"/>
    <property type="match status" value="1"/>
</dbReference>
<dbReference type="HAMAP" id="MF_00203">
    <property type="entry name" value="UvrC"/>
    <property type="match status" value="1"/>
</dbReference>
<dbReference type="NCBIfam" id="TIGR00194">
    <property type="entry name" value="uvrC"/>
    <property type="match status" value="1"/>
</dbReference>
<evidence type="ECO:0000256" key="3">
    <source>
        <dbReference type="ARBA" id="ARBA00022769"/>
    </source>
</evidence>
<dbReference type="GO" id="GO:0009380">
    <property type="term" value="C:excinuclease repair complex"/>
    <property type="evidence" value="ECO:0007669"/>
    <property type="project" value="InterPro"/>
</dbReference>
<keyword evidence="4 7" id="KW-0267">Excision nuclease</keyword>
<reference evidence="11" key="1">
    <citation type="submission" date="2022-04" db="EMBL/GenBank/DDBJ databases">
        <title>Complete genome sequences of Ezakiella coagulans and Fenollaria massiliensis.</title>
        <authorList>
            <person name="France M.T."/>
            <person name="Clifford J."/>
            <person name="Narina S."/>
            <person name="Rutt L."/>
            <person name="Ravel J."/>
        </authorList>
    </citation>
    <scope>NUCLEOTIDE SEQUENCE</scope>
    <source>
        <strain evidence="11">C0061C2</strain>
    </source>
</reference>
<feature type="domain" description="UvrC family homology region profile" evidence="10">
    <location>
        <begin position="255"/>
        <end position="487"/>
    </location>
</feature>
<dbReference type="GO" id="GO:0009381">
    <property type="term" value="F:excinuclease ABC activity"/>
    <property type="evidence" value="ECO:0007669"/>
    <property type="project" value="UniProtKB-UniRule"/>
</dbReference>
<dbReference type="Pfam" id="PF01541">
    <property type="entry name" value="GIY-YIG"/>
    <property type="match status" value="1"/>
</dbReference>
<keyword evidence="6 7" id="KW-0742">SOS response</keyword>
<name>A0A9E7DIE3_9FIRM</name>
<keyword evidence="12" id="KW-1185">Reference proteome</keyword>
<keyword evidence="1 7" id="KW-0963">Cytoplasm</keyword>
<dbReference type="GO" id="GO:0006289">
    <property type="term" value="P:nucleotide-excision repair"/>
    <property type="evidence" value="ECO:0007669"/>
    <property type="project" value="UniProtKB-UniRule"/>
</dbReference>
<evidence type="ECO:0000256" key="2">
    <source>
        <dbReference type="ARBA" id="ARBA00022763"/>
    </source>
</evidence>
<dbReference type="NCBIfam" id="NF001824">
    <property type="entry name" value="PRK00558.1-5"/>
    <property type="match status" value="1"/>
</dbReference>
<dbReference type="SUPFAM" id="SSF82771">
    <property type="entry name" value="GIY-YIG endonuclease"/>
    <property type="match status" value="1"/>
</dbReference>
<dbReference type="InterPro" id="IPR035901">
    <property type="entry name" value="GIY-YIG_endonuc_sf"/>
</dbReference>
<dbReference type="PROSITE" id="PS50151">
    <property type="entry name" value="UVR"/>
    <property type="match status" value="1"/>
</dbReference>
<evidence type="ECO:0000256" key="1">
    <source>
        <dbReference type="ARBA" id="ARBA00022490"/>
    </source>
</evidence>
<evidence type="ECO:0000259" key="10">
    <source>
        <dbReference type="PROSITE" id="PS50165"/>
    </source>
</evidence>
<dbReference type="AlphaFoldDB" id="A0A9E7DIE3"/>
<gene>
    <name evidence="7 11" type="primary">uvrC</name>
    <name evidence="11" type="ORF">M1R53_05490</name>
</gene>
<dbReference type="Pfam" id="PF22920">
    <property type="entry name" value="UvrC_RNaseH"/>
    <property type="match status" value="1"/>
</dbReference>
<dbReference type="InterPro" id="IPR000305">
    <property type="entry name" value="GIY-YIG_endonuc"/>
</dbReference>
<dbReference type="InterPro" id="IPR050066">
    <property type="entry name" value="UvrABC_protein_C"/>
</dbReference>
<dbReference type="Gene3D" id="1.10.150.20">
    <property type="entry name" value="5' to 3' exonuclease, C-terminal subdomain"/>
    <property type="match status" value="1"/>
</dbReference>
<evidence type="ECO:0000256" key="6">
    <source>
        <dbReference type="ARBA" id="ARBA00023236"/>
    </source>
</evidence>
<keyword evidence="2 7" id="KW-0227">DNA damage</keyword>
<dbReference type="InterPro" id="IPR038476">
    <property type="entry name" value="UvrC_RNase_H_dom_sf"/>
</dbReference>
<dbReference type="Gene3D" id="3.40.1440.10">
    <property type="entry name" value="GIY-YIG endonuclease"/>
    <property type="match status" value="1"/>
</dbReference>
<evidence type="ECO:0000256" key="7">
    <source>
        <dbReference type="HAMAP-Rule" id="MF_00203"/>
    </source>
</evidence>
<proteinExistence type="inferred from homology"/>
<comment type="similarity">
    <text evidence="7">Belongs to the UvrC family.</text>
</comment>
<dbReference type="Pfam" id="PF14520">
    <property type="entry name" value="HHH_5"/>
    <property type="match status" value="1"/>
</dbReference>
<dbReference type="InterPro" id="IPR010994">
    <property type="entry name" value="RuvA_2-like"/>
</dbReference>
<organism evidence="11 12">
    <name type="scientific">Fenollaria massiliensis</name>
    <dbReference type="NCBI Taxonomy" id="938288"/>
    <lineage>
        <taxon>Bacteria</taxon>
        <taxon>Bacillati</taxon>
        <taxon>Bacillota</taxon>
        <taxon>Clostridia</taxon>
        <taxon>Eubacteriales</taxon>
        <taxon>Fenollaria</taxon>
    </lineage>
</organism>
<dbReference type="GO" id="GO:0005737">
    <property type="term" value="C:cytoplasm"/>
    <property type="evidence" value="ECO:0007669"/>
    <property type="project" value="UniProtKB-SubCell"/>
</dbReference>
<evidence type="ECO:0000256" key="4">
    <source>
        <dbReference type="ARBA" id="ARBA00022881"/>
    </source>
</evidence>
<dbReference type="PROSITE" id="PS50165">
    <property type="entry name" value="UVRC"/>
    <property type="match status" value="1"/>
</dbReference>
<dbReference type="SUPFAM" id="SSF47781">
    <property type="entry name" value="RuvA domain 2-like"/>
    <property type="match status" value="1"/>
</dbReference>
<dbReference type="RefSeq" id="WP_249242278.1">
    <property type="nucleotide sequence ID" value="NZ_CP096649.1"/>
</dbReference>
<dbReference type="InterPro" id="IPR036876">
    <property type="entry name" value="UVR_dom_sf"/>
</dbReference>
<dbReference type="GO" id="GO:0003677">
    <property type="term" value="F:DNA binding"/>
    <property type="evidence" value="ECO:0007669"/>
    <property type="project" value="UniProtKB-UniRule"/>
</dbReference>
<dbReference type="FunFam" id="3.40.1440.10:FF:000001">
    <property type="entry name" value="UvrABC system protein C"/>
    <property type="match status" value="1"/>
</dbReference>
<dbReference type="EMBL" id="CP096649">
    <property type="protein sequence ID" value="UQK58692.1"/>
    <property type="molecule type" value="Genomic_DNA"/>
</dbReference>
<accession>A0A9E7DIE3</accession>